<evidence type="ECO:0000256" key="6">
    <source>
        <dbReference type="ARBA" id="ARBA00022729"/>
    </source>
</evidence>
<dbReference type="InterPro" id="IPR018030">
    <property type="entry name" value="Fimbrial_membr_usher_CS"/>
</dbReference>
<name>A0A3P6KE21_SHIDY</name>
<dbReference type="FunFam" id="2.60.40.3110:FF:000001">
    <property type="entry name" value="Putative fimbrial outer membrane usher"/>
    <property type="match status" value="1"/>
</dbReference>
<dbReference type="Pfam" id="PF00577">
    <property type="entry name" value="Usher"/>
    <property type="match status" value="1"/>
</dbReference>
<dbReference type="InterPro" id="IPR000015">
    <property type="entry name" value="Fimb_usher"/>
</dbReference>
<keyword evidence="8 9" id="KW-0998">Cell outer membrane</keyword>
<dbReference type="EMBL" id="UYIT01000003">
    <property type="protein sequence ID" value="VDG86384.1"/>
    <property type="molecule type" value="Genomic_DNA"/>
</dbReference>
<dbReference type="GO" id="GO:0015473">
    <property type="term" value="F:fimbrial usher porin activity"/>
    <property type="evidence" value="ECO:0007669"/>
    <property type="project" value="InterPro"/>
</dbReference>
<proteinExistence type="inferred from homology"/>
<dbReference type="GO" id="GO:0009297">
    <property type="term" value="P:pilus assembly"/>
    <property type="evidence" value="ECO:0007669"/>
    <property type="project" value="InterPro"/>
</dbReference>
<dbReference type="PROSITE" id="PS01151">
    <property type="entry name" value="FIMBRIAL_USHER"/>
    <property type="match status" value="1"/>
</dbReference>
<dbReference type="Gene3D" id="2.60.40.3110">
    <property type="match status" value="1"/>
</dbReference>
<evidence type="ECO:0000256" key="4">
    <source>
        <dbReference type="ARBA" id="ARBA00022558"/>
    </source>
</evidence>
<comment type="subcellular location">
    <subcellularLocation>
        <location evidence="1 9">Cell outer membrane</location>
        <topology evidence="1 9">Multi-pass membrane protein</topology>
    </subcellularLocation>
</comment>
<dbReference type="Pfam" id="PF13954">
    <property type="entry name" value="PapC_N"/>
    <property type="match status" value="1"/>
</dbReference>
<evidence type="ECO:0000256" key="3">
    <source>
        <dbReference type="ARBA" id="ARBA00022448"/>
    </source>
</evidence>
<evidence type="ECO:0000256" key="2">
    <source>
        <dbReference type="ARBA" id="ARBA00008064"/>
    </source>
</evidence>
<feature type="domain" description="PapC N-terminal" evidence="10">
    <location>
        <begin position="44"/>
        <end position="190"/>
    </location>
</feature>
<keyword evidence="4 9" id="KW-1029">Fimbrium biogenesis</keyword>
<evidence type="ECO:0000256" key="1">
    <source>
        <dbReference type="ARBA" id="ARBA00004571"/>
    </source>
</evidence>
<keyword evidence="5 9" id="KW-0812">Transmembrane</keyword>
<dbReference type="PANTHER" id="PTHR30451">
    <property type="entry name" value="OUTER MEMBRANE USHER PROTEIN"/>
    <property type="match status" value="1"/>
</dbReference>
<keyword evidence="3 9" id="KW-0813">Transport</keyword>
<dbReference type="SUPFAM" id="SSF141729">
    <property type="entry name" value="FimD N-terminal domain-like"/>
    <property type="match status" value="1"/>
</dbReference>
<evidence type="ECO:0000256" key="7">
    <source>
        <dbReference type="ARBA" id="ARBA00023136"/>
    </source>
</evidence>
<organism evidence="11 12">
    <name type="scientific">Shigella dysenteriae</name>
    <dbReference type="NCBI Taxonomy" id="622"/>
    <lineage>
        <taxon>Bacteria</taxon>
        <taxon>Pseudomonadati</taxon>
        <taxon>Pseudomonadota</taxon>
        <taxon>Gammaproteobacteria</taxon>
        <taxon>Enterobacterales</taxon>
        <taxon>Enterobacteriaceae</taxon>
        <taxon>Shigella</taxon>
    </lineage>
</organism>
<sequence>MPQRHHQGHKRTPKQLALIIKRCLPMVLTGSGMLCTTANAEEYYFDPIMLETTKSGMQTTDLSRFSKKYAQLPGTYQVDIWLNKKKVSQKKITFTANAEQLLQPQFTVEQLRELGIKVDEIPALAEKDDDSVINSLEQIIPGTAAEFDFNHQRLNLSIPQIALYRDARGYVSPSRWDDGIPTLFTNYSFTGSDNRYRQGNRSQRQYLNMQNGANFGPWRLRNYSTWTRNDQASSWNTISSYLQRDIKALKSQLLLGESATSGSIFSSYTFTGVQLASDDNMLPNSQRGFAPTVRGIANSSAIVTIRQNGYVIYQSNVPAGAFEINDLYPSSNSGDLEVTIEESDGTQRRFIQPYSSLPMMQRPGHLKYSATAGRYRADANSDSKEPEFAEATAIYGLNNTFTLYGGLLGSEDYYALGIGIGGTLGALGALSMDINRLTPNSITSTLFMAINGVRSTSKISRKPTPISLLATIAIPTMAILVLMKPIPAIGTITVAKKVKFNSTSARQYLMG</sequence>
<evidence type="ECO:0000313" key="11">
    <source>
        <dbReference type="EMBL" id="VDG86384.1"/>
    </source>
</evidence>
<evidence type="ECO:0000313" key="12">
    <source>
        <dbReference type="Proteomes" id="UP000274225"/>
    </source>
</evidence>
<reference evidence="11 12" key="1">
    <citation type="submission" date="2018-11" db="EMBL/GenBank/DDBJ databases">
        <authorList>
            <consortium name="Pathogen Informatics"/>
        </authorList>
    </citation>
    <scope>NUCLEOTIDE SEQUENCE [LARGE SCALE GENOMIC DNA]</scope>
    <source>
        <strain evidence="11 12">NCTC11868</strain>
    </source>
</reference>
<dbReference type="Proteomes" id="UP000274225">
    <property type="component" value="Unassembled WGS sequence"/>
</dbReference>
<protein>
    <submittedName>
        <fullName evidence="11">Outer membrane protein</fullName>
    </submittedName>
</protein>
<evidence type="ECO:0000256" key="9">
    <source>
        <dbReference type="RuleBase" id="RU003884"/>
    </source>
</evidence>
<gene>
    <name evidence="11" type="primary">fimD_2</name>
    <name evidence="11" type="ORF">NCTC11868_00518</name>
</gene>
<dbReference type="PANTHER" id="PTHR30451:SF21">
    <property type="entry name" value="FIMBRIAL USHER DOMAIN-CONTAINING PROTEIN YDET-RELATED"/>
    <property type="match status" value="1"/>
</dbReference>
<dbReference type="AlphaFoldDB" id="A0A3P6KE21"/>
<accession>A0A3P6KE21</accession>
<evidence type="ECO:0000256" key="8">
    <source>
        <dbReference type="ARBA" id="ARBA00023237"/>
    </source>
</evidence>
<keyword evidence="6" id="KW-0732">Signal</keyword>
<evidence type="ECO:0000256" key="5">
    <source>
        <dbReference type="ARBA" id="ARBA00022692"/>
    </source>
</evidence>
<evidence type="ECO:0000259" key="10">
    <source>
        <dbReference type="Pfam" id="PF13954"/>
    </source>
</evidence>
<keyword evidence="7 9" id="KW-0472">Membrane</keyword>
<dbReference type="InterPro" id="IPR037224">
    <property type="entry name" value="PapC_N_sf"/>
</dbReference>
<dbReference type="Gene3D" id="3.10.20.410">
    <property type="match status" value="1"/>
</dbReference>
<dbReference type="FunFam" id="3.10.20.410:FF:000001">
    <property type="entry name" value="Fimbrial outer membrane usher protein"/>
    <property type="match status" value="1"/>
</dbReference>
<comment type="similarity">
    <text evidence="2 9">Belongs to the fimbrial export usher family.</text>
</comment>
<dbReference type="InterPro" id="IPR025885">
    <property type="entry name" value="PapC_N"/>
</dbReference>
<dbReference type="GO" id="GO:0009279">
    <property type="term" value="C:cell outer membrane"/>
    <property type="evidence" value="ECO:0007669"/>
    <property type="project" value="UniProtKB-SubCell"/>
</dbReference>